<proteinExistence type="predicted"/>
<gene>
    <name evidence="2" type="ORF">K452DRAFT_285562</name>
</gene>
<reference evidence="2" key="1">
    <citation type="journal article" date="2020" name="Stud. Mycol.">
        <title>101 Dothideomycetes genomes: a test case for predicting lifestyles and emergence of pathogens.</title>
        <authorList>
            <person name="Haridas S."/>
            <person name="Albert R."/>
            <person name="Binder M."/>
            <person name="Bloem J."/>
            <person name="Labutti K."/>
            <person name="Salamov A."/>
            <person name="Andreopoulos B."/>
            <person name="Baker S."/>
            <person name="Barry K."/>
            <person name="Bills G."/>
            <person name="Bluhm B."/>
            <person name="Cannon C."/>
            <person name="Castanera R."/>
            <person name="Culley D."/>
            <person name="Daum C."/>
            <person name="Ezra D."/>
            <person name="Gonzalez J."/>
            <person name="Henrissat B."/>
            <person name="Kuo A."/>
            <person name="Liang C."/>
            <person name="Lipzen A."/>
            <person name="Lutzoni F."/>
            <person name="Magnuson J."/>
            <person name="Mondo S."/>
            <person name="Nolan M."/>
            <person name="Ohm R."/>
            <person name="Pangilinan J."/>
            <person name="Park H.-J."/>
            <person name="Ramirez L."/>
            <person name="Alfaro M."/>
            <person name="Sun H."/>
            <person name="Tritt A."/>
            <person name="Yoshinaga Y."/>
            <person name="Zwiers L.-H."/>
            <person name="Turgeon B."/>
            <person name="Goodwin S."/>
            <person name="Spatafora J."/>
            <person name="Crous P."/>
            <person name="Grigoriev I."/>
        </authorList>
    </citation>
    <scope>NUCLEOTIDE SEQUENCE</scope>
    <source>
        <strain evidence="2">CBS 121167</strain>
    </source>
</reference>
<feature type="compositionally biased region" description="Gly residues" evidence="1">
    <location>
        <begin position="47"/>
        <end position="56"/>
    </location>
</feature>
<accession>A0A6A6BJJ5</accession>
<organism evidence="2 3">
    <name type="scientific">Aplosporella prunicola CBS 121167</name>
    <dbReference type="NCBI Taxonomy" id="1176127"/>
    <lineage>
        <taxon>Eukaryota</taxon>
        <taxon>Fungi</taxon>
        <taxon>Dikarya</taxon>
        <taxon>Ascomycota</taxon>
        <taxon>Pezizomycotina</taxon>
        <taxon>Dothideomycetes</taxon>
        <taxon>Dothideomycetes incertae sedis</taxon>
        <taxon>Botryosphaeriales</taxon>
        <taxon>Aplosporellaceae</taxon>
        <taxon>Aplosporella</taxon>
    </lineage>
</organism>
<evidence type="ECO:0000313" key="3">
    <source>
        <dbReference type="Proteomes" id="UP000799438"/>
    </source>
</evidence>
<feature type="compositionally biased region" description="Basic and acidic residues" evidence="1">
    <location>
        <begin position="59"/>
        <end position="76"/>
    </location>
</feature>
<feature type="compositionally biased region" description="Gly residues" evidence="1">
    <location>
        <begin position="1"/>
        <end position="10"/>
    </location>
</feature>
<evidence type="ECO:0000313" key="2">
    <source>
        <dbReference type="EMBL" id="KAF2144319.1"/>
    </source>
</evidence>
<dbReference type="Proteomes" id="UP000799438">
    <property type="component" value="Unassembled WGS sequence"/>
</dbReference>
<dbReference type="RefSeq" id="XP_033400031.1">
    <property type="nucleotide sequence ID" value="XM_033540134.1"/>
</dbReference>
<feature type="compositionally biased region" description="Gly residues" evidence="1">
    <location>
        <begin position="158"/>
        <end position="171"/>
    </location>
</feature>
<feature type="compositionally biased region" description="Basic and acidic residues" evidence="1">
    <location>
        <begin position="211"/>
        <end position="220"/>
    </location>
</feature>
<dbReference type="GeneID" id="54297630"/>
<dbReference type="OrthoDB" id="203279at2759"/>
<feature type="region of interest" description="Disordered" evidence="1">
    <location>
        <begin position="1"/>
        <end position="220"/>
    </location>
</feature>
<protein>
    <submittedName>
        <fullName evidence="2">Uncharacterized protein</fullName>
    </submittedName>
</protein>
<name>A0A6A6BJJ5_9PEZI</name>
<feature type="compositionally biased region" description="Basic and acidic residues" evidence="1">
    <location>
        <begin position="85"/>
        <end position="98"/>
    </location>
</feature>
<evidence type="ECO:0000256" key="1">
    <source>
        <dbReference type="SAM" id="MobiDB-lite"/>
    </source>
</evidence>
<dbReference type="EMBL" id="ML995480">
    <property type="protein sequence ID" value="KAF2144319.1"/>
    <property type="molecule type" value="Genomic_DNA"/>
</dbReference>
<sequence length="220" mass="21830">MSTYGSGPGYGNKTAGNNHVGDTETAPHFGSAGDSAPYSGSNESGSGTTGGAGVGNKTGSHEGRQRRDSTIGKMMEKAGSMLHSPKIEQKGHAKREAAGHYFAGATTGNGHEEHQHVGGSVGGGSSGDDEMYSPATGDRVRPKAGGGHGADQHEGMHGAVGGGAVGGGTVGGTAAAAARDVSPMDTSAAAADQVPGDQYGSSERTGYGRDTSYETGRDNY</sequence>
<keyword evidence="3" id="KW-1185">Reference proteome</keyword>
<dbReference type="AlphaFoldDB" id="A0A6A6BJJ5"/>